<evidence type="ECO:0000256" key="1">
    <source>
        <dbReference type="ARBA" id="ARBA00005721"/>
    </source>
</evidence>
<proteinExistence type="inferred from homology"/>
<reference evidence="3 4" key="1">
    <citation type="submission" date="2024-01" db="EMBL/GenBank/DDBJ databases">
        <title>Description of Olsenella sp. nov., isolated from pig feces.</title>
        <authorList>
            <person name="Chang Y.-H."/>
        </authorList>
    </citation>
    <scope>NUCLEOTIDE SEQUENCE [LARGE SCALE GENOMIC DNA]</scope>
    <source>
        <strain evidence="3 4">YH-ols2223</strain>
    </source>
</reference>
<dbReference type="RefSeq" id="WP_330957239.1">
    <property type="nucleotide sequence ID" value="NZ_JAZGJQ010000001.1"/>
</dbReference>
<feature type="region of interest" description="Disordered" evidence="2">
    <location>
        <begin position="151"/>
        <end position="204"/>
    </location>
</feature>
<dbReference type="PANTHER" id="PTHR34297:SF3">
    <property type="entry name" value="ALKALINE SHOCK PROTEIN 23"/>
    <property type="match status" value="1"/>
</dbReference>
<sequence length="204" mass="21306">MAKKEVARDEAAEEPAVADVETEPEGSDIPVEDEDLESEDSLTFSNGVIEKIVAIAMRDVPGVVGMKGGWINRVQDALGAADPRKGVSVEVTPDSSVRVNISVLMEYGAYAPQVFEDVKKTVVKQVTGMTGLEIAGVNLRIEDVLTPEEVRARRNEGKAEAEAAVLPAQGDAAQPEPEGAGTTPAPAPAEGTQASAGDPAEEEA</sequence>
<comment type="similarity">
    <text evidence="1">Belongs to the asp23 family.</text>
</comment>
<feature type="compositionally biased region" description="Basic and acidic residues" evidence="2">
    <location>
        <begin position="151"/>
        <end position="161"/>
    </location>
</feature>
<dbReference type="EMBL" id="JAZGJQ010000001">
    <property type="protein sequence ID" value="MEE6146473.1"/>
    <property type="molecule type" value="Genomic_DNA"/>
</dbReference>
<feature type="compositionally biased region" description="Low complexity" evidence="2">
    <location>
        <begin position="175"/>
        <end position="192"/>
    </location>
</feature>
<protein>
    <submittedName>
        <fullName evidence="3">Asp23/Gls24 family envelope stress response protein</fullName>
    </submittedName>
</protein>
<accession>A0ABU7R7G7</accession>
<dbReference type="PANTHER" id="PTHR34297">
    <property type="entry name" value="HYPOTHETICAL CYTOSOLIC PROTEIN-RELATED"/>
    <property type="match status" value="1"/>
</dbReference>
<gene>
    <name evidence="3" type="ORF">VXJ25_00465</name>
</gene>
<evidence type="ECO:0000256" key="2">
    <source>
        <dbReference type="SAM" id="MobiDB-lite"/>
    </source>
</evidence>
<keyword evidence="4" id="KW-1185">Reference proteome</keyword>
<dbReference type="InterPro" id="IPR005531">
    <property type="entry name" value="Asp23"/>
</dbReference>
<dbReference type="Proteomes" id="UP001332931">
    <property type="component" value="Unassembled WGS sequence"/>
</dbReference>
<name>A0ABU7R7G7_9ACTN</name>
<feature type="region of interest" description="Disordered" evidence="2">
    <location>
        <begin position="1"/>
        <end position="40"/>
    </location>
</feature>
<feature type="compositionally biased region" description="Acidic residues" evidence="2">
    <location>
        <begin position="20"/>
        <end position="40"/>
    </location>
</feature>
<evidence type="ECO:0000313" key="4">
    <source>
        <dbReference type="Proteomes" id="UP001332931"/>
    </source>
</evidence>
<comment type="caution">
    <text evidence="3">The sequence shown here is derived from an EMBL/GenBank/DDBJ whole genome shotgun (WGS) entry which is preliminary data.</text>
</comment>
<dbReference type="Pfam" id="PF03780">
    <property type="entry name" value="Asp23"/>
    <property type="match status" value="1"/>
</dbReference>
<evidence type="ECO:0000313" key="3">
    <source>
        <dbReference type="EMBL" id="MEE6146473.1"/>
    </source>
</evidence>
<organism evidence="3 4">
    <name type="scientific">Olsenella absiana</name>
    <dbReference type="NCBI Taxonomy" id="3115222"/>
    <lineage>
        <taxon>Bacteria</taxon>
        <taxon>Bacillati</taxon>
        <taxon>Actinomycetota</taxon>
        <taxon>Coriobacteriia</taxon>
        <taxon>Coriobacteriales</taxon>
        <taxon>Atopobiaceae</taxon>
        <taxon>Olsenella</taxon>
    </lineage>
</organism>
<feature type="compositionally biased region" description="Basic and acidic residues" evidence="2">
    <location>
        <begin position="1"/>
        <end position="10"/>
    </location>
</feature>